<evidence type="ECO:0000256" key="3">
    <source>
        <dbReference type="RuleBase" id="RU004466"/>
    </source>
</evidence>
<keyword evidence="5" id="KW-1185">Reference proteome</keyword>
<reference evidence="4" key="1">
    <citation type="submission" date="2020-10" db="EMBL/GenBank/DDBJ databases">
        <title>Taxonomic study of unclassified bacteria belonging to the class Ktedonobacteria.</title>
        <authorList>
            <person name="Yabe S."/>
            <person name="Wang C.M."/>
            <person name="Zheng Y."/>
            <person name="Sakai Y."/>
            <person name="Cavaletti L."/>
            <person name="Monciardini P."/>
            <person name="Donadio S."/>
        </authorList>
    </citation>
    <scope>NUCLEOTIDE SEQUENCE</scope>
    <source>
        <strain evidence="4">ID150040</strain>
    </source>
</reference>
<evidence type="ECO:0000313" key="4">
    <source>
        <dbReference type="EMBL" id="GHO91595.1"/>
    </source>
</evidence>
<dbReference type="Pfam" id="PF00348">
    <property type="entry name" value="polyprenyl_synt"/>
    <property type="match status" value="1"/>
</dbReference>
<dbReference type="Gene3D" id="1.10.600.10">
    <property type="entry name" value="Farnesyl Diphosphate Synthase"/>
    <property type="match status" value="1"/>
</dbReference>
<dbReference type="GO" id="GO:0046872">
    <property type="term" value="F:metal ion binding"/>
    <property type="evidence" value="ECO:0007669"/>
    <property type="project" value="UniProtKB-KW"/>
</dbReference>
<dbReference type="GO" id="GO:0004659">
    <property type="term" value="F:prenyltransferase activity"/>
    <property type="evidence" value="ECO:0007669"/>
    <property type="project" value="InterPro"/>
</dbReference>
<name>A0A8J3IFK0_9CHLR</name>
<keyword evidence="2" id="KW-0460">Magnesium</keyword>
<comment type="similarity">
    <text evidence="3">Belongs to the FPP/GGPP synthase family.</text>
</comment>
<dbReference type="RefSeq" id="WP_220202481.1">
    <property type="nucleotide sequence ID" value="NZ_BNJK01000001.1"/>
</dbReference>
<dbReference type="InterPro" id="IPR008949">
    <property type="entry name" value="Isoprenoid_synthase_dom_sf"/>
</dbReference>
<dbReference type="CDD" id="cd00685">
    <property type="entry name" value="Trans_IPPS_HT"/>
    <property type="match status" value="1"/>
</dbReference>
<dbReference type="SUPFAM" id="SSF48576">
    <property type="entry name" value="Terpenoid synthases"/>
    <property type="match status" value="1"/>
</dbReference>
<dbReference type="PANTHER" id="PTHR12001:SF86">
    <property type="entry name" value="GERANYLGERANYL DIPHOSPHATE SYNTHASE"/>
    <property type="match status" value="1"/>
</dbReference>
<evidence type="ECO:0000313" key="5">
    <source>
        <dbReference type="Proteomes" id="UP000597444"/>
    </source>
</evidence>
<accession>A0A8J3IFK0</accession>
<organism evidence="4 5">
    <name type="scientific">Reticulibacter mediterranei</name>
    <dbReference type="NCBI Taxonomy" id="2778369"/>
    <lineage>
        <taxon>Bacteria</taxon>
        <taxon>Bacillati</taxon>
        <taxon>Chloroflexota</taxon>
        <taxon>Ktedonobacteria</taxon>
        <taxon>Ktedonobacterales</taxon>
        <taxon>Reticulibacteraceae</taxon>
        <taxon>Reticulibacter</taxon>
    </lineage>
</organism>
<evidence type="ECO:0000256" key="1">
    <source>
        <dbReference type="ARBA" id="ARBA00022723"/>
    </source>
</evidence>
<keyword evidence="1" id="KW-0479">Metal-binding</keyword>
<dbReference type="InterPro" id="IPR033749">
    <property type="entry name" value="Polyprenyl_synt_CS"/>
</dbReference>
<dbReference type="SFLD" id="SFLDS00005">
    <property type="entry name" value="Isoprenoid_Synthase_Type_I"/>
    <property type="match status" value="1"/>
</dbReference>
<dbReference type="EMBL" id="BNJK01000001">
    <property type="protein sequence ID" value="GHO91595.1"/>
    <property type="molecule type" value="Genomic_DNA"/>
</dbReference>
<dbReference type="PANTHER" id="PTHR12001">
    <property type="entry name" value="GERANYLGERANYL PYROPHOSPHATE SYNTHASE"/>
    <property type="match status" value="1"/>
</dbReference>
<keyword evidence="3" id="KW-0808">Transferase</keyword>
<protein>
    <submittedName>
        <fullName evidence="4">Polyprenyl synthetase</fullName>
    </submittedName>
</protein>
<dbReference type="GO" id="GO:0008299">
    <property type="term" value="P:isoprenoid biosynthetic process"/>
    <property type="evidence" value="ECO:0007669"/>
    <property type="project" value="InterPro"/>
</dbReference>
<dbReference type="AlphaFoldDB" id="A0A8J3IFK0"/>
<dbReference type="PROSITE" id="PS00723">
    <property type="entry name" value="POLYPRENYL_SYNTHASE_1"/>
    <property type="match status" value="1"/>
</dbReference>
<comment type="caution">
    <text evidence="4">The sequence shown here is derived from an EMBL/GenBank/DDBJ whole genome shotgun (WGS) entry which is preliminary data.</text>
</comment>
<dbReference type="Proteomes" id="UP000597444">
    <property type="component" value="Unassembled WGS sequence"/>
</dbReference>
<gene>
    <name evidence="4" type="ORF">KSF_016430</name>
</gene>
<evidence type="ECO:0000256" key="2">
    <source>
        <dbReference type="ARBA" id="ARBA00022842"/>
    </source>
</evidence>
<proteinExistence type="inferred from homology"/>
<dbReference type="InterPro" id="IPR000092">
    <property type="entry name" value="Polyprenyl_synt"/>
</dbReference>
<sequence>MALSSTIQSTLLRHHHEIETALHTAIANVAIRTGTQETDPFYGQIQYHLGWVDANLVPAKHNMGKLLRPTLVLLAYETAGAGGRAKTEQPGSAYLECALPAAVAVELTHNFTLVHDDIEDGDIERRHRPTLWTIWGVPQAINTGDGIHSLARIVLWGVLDHGVDGHTAIHLADLLDRASLTVMEGQYLDINFEARLDISIPMYLDMIRRKTAALIACSTEMGACLGTANQEIIHHLRNFGEASGVAFQIRDDLLGIWATSAESGKTPAGDIHRRKKSLPIIHALTHANDQDRQILLEIYQQSDPITFNQAEVVLEIMEHTQTQAFCRQFLLEQCQQAYEVLKKVPYLTNPLSRRAYHDLEIIVRFIEEAAH</sequence>